<dbReference type="Proteomes" id="UP000199460">
    <property type="component" value="Unassembled WGS sequence"/>
</dbReference>
<name>A0A1H0S2H5_9GAMM</name>
<dbReference type="EMBL" id="FNJJ01000003">
    <property type="protein sequence ID" value="SDP35799.1"/>
    <property type="molecule type" value="Genomic_DNA"/>
</dbReference>
<evidence type="ECO:0000313" key="1">
    <source>
        <dbReference type="EMBL" id="SDP35799.1"/>
    </source>
</evidence>
<organism evidence="1 2">
    <name type="scientific">Ectopseudomonas guguanensis</name>
    <dbReference type="NCBI Taxonomy" id="1198456"/>
    <lineage>
        <taxon>Bacteria</taxon>
        <taxon>Pseudomonadati</taxon>
        <taxon>Pseudomonadota</taxon>
        <taxon>Gammaproteobacteria</taxon>
        <taxon>Pseudomonadales</taxon>
        <taxon>Pseudomonadaceae</taxon>
        <taxon>Ectopseudomonas</taxon>
    </lineage>
</organism>
<reference evidence="2" key="1">
    <citation type="submission" date="2016-10" db="EMBL/GenBank/DDBJ databases">
        <authorList>
            <person name="Varghese N."/>
            <person name="Submissions S."/>
        </authorList>
    </citation>
    <scope>NUCLEOTIDE SEQUENCE [LARGE SCALE GENOMIC DNA]</scope>
    <source>
        <strain evidence="2">JCM 18416</strain>
    </source>
</reference>
<gene>
    <name evidence="1" type="ORF">SAMN05216213_103401</name>
</gene>
<dbReference type="OrthoDB" id="7593213at2"/>
<evidence type="ECO:0000313" key="2">
    <source>
        <dbReference type="Proteomes" id="UP000199460"/>
    </source>
</evidence>
<accession>A0A1H0S2H5</accession>
<dbReference type="AlphaFoldDB" id="A0A1H0S2H5"/>
<keyword evidence="2" id="KW-1185">Reference proteome</keyword>
<dbReference type="GeneID" id="300931084"/>
<proteinExistence type="predicted"/>
<protein>
    <submittedName>
        <fullName evidence="1">Uncharacterized protein</fullName>
    </submittedName>
</protein>
<dbReference type="RefSeq" id="WP_090429092.1">
    <property type="nucleotide sequence ID" value="NZ_FNJJ01000003.1"/>
</dbReference>
<sequence length="269" mass="30369">MRTAPTPSPQQTCENILIDDKTYNVEHNILPSENAIIDRLLARRLELTEAYGELYDKLHLHPRALPVFLSLLLSTAAFWAPDKIARARAQRDELIGTNQQIAQKAEELAELLEHRSNLHNTSGFSSDTHYHVCNVIEDAAKDHYLFNAYVKERLNTVRNQFEWKYWPTLEQFVRAVASDANTAEVEATDPLTRAATAATRHSPADFFKALFVAIEENSEQSGGPLPEGLKLSDATLASLVNCALDLGPDELKDSAYVKRLRQRERNMDK</sequence>